<protein>
    <submittedName>
        <fullName evidence="2">Uncharacterized protein</fullName>
    </submittedName>
</protein>
<sequence length="163" mass="16756">MTLPLGRRAFLATTGAAMAAASTSALAMAAPPTPGLLLLTDAPAAQAWLQSLASAFAQQAGSPAEIVVATQPETMMTLIADRLARPRGAFLSLLASSSHLLVQVALRDSGAHQYLELERAADLLQAPQAALPLHRALGFAPQLPTPATLAGRSLLAGAMEISR</sequence>
<gene>
    <name evidence="2" type="ORF">J2792_002202</name>
</gene>
<organism evidence="2 3">
    <name type="scientific">Novosphingobium capsulatum</name>
    <dbReference type="NCBI Taxonomy" id="13688"/>
    <lineage>
        <taxon>Bacteria</taxon>
        <taxon>Pseudomonadati</taxon>
        <taxon>Pseudomonadota</taxon>
        <taxon>Alphaproteobacteria</taxon>
        <taxon>Sphingomonadales</taxon>
        <taxon>Sphingomonadaceae</taxon>
        <taxon>Novosphingobium</taxon>
    </lineage>
</organism>
<reference evidence="2 3" key="1">
    <citation type="submission" date="2023-07" db="EMBL/GenBank/DDBJ databases">
        <title>Sorghum-associated microbial communities from plants grown in Nebraska, USA.</title>
        <authorList>
            <person name="Schachtman D."/>
        </authorList>
    </citation>
    <scope>NUCLEOTIDE SEQUENCE [LARGE SCALE GENOMIC DNA]</scope>
    <source>
        <strain evidence="2 3">DS1027</strain>
    </source>
</reference>
<dbReference type="InterPro" id="IPR006311">
    <property type="entry name" value="TAT_signal"/>
</dbReference>
<keyword evidence="3" id="KW-1185">Reference proteome</keyword>
<dbReference type="RefSeq" id="WP_309805227.1">
    <property type="nucleotide sequence ID" value="NZ_JAVDRD010000005.1"/>
</dbReference>
<dbReference type="Proteomes" id="UP001184150">
    <property type="component" value="Unassembled WGS sequence"/>
</dbReference>
<dbReference type="PROSITE" id="PS51318">
    <property type="entry name" value="TAT"/>
    <property type="match status" value="1"/>
</dbReference>
<proteinExistence type="predicted"/>
<keyword evidence="1" id="KW-0732">Signal</keyword>
<comment type="caution">
    <text evidence="2">The sequence shown here is derived from an EMBL/GenBank/DDBJ whole genome shotgun (WGS) entry which is preliminary data.</text>
</comment>
<evidence type="ECO:0000313" key="3">
    <source>
        <dbReference type="Proteomes" id="UP001184150"/>
    </source>
</evidence>
<name>A0ABU1MLX2_9SPHN</name>
<evidence type="ECO:0000313" key="2">
    <source>
        <dbReference type="EMBL" id="MDR6511330.1"/>
    </source>
</evidence>
<accession>A0ABU1MLX2</accession>
<feature type="signal peptide" evidence="1">
    <location>
        <begin position="1"/>
        <end position="29"/>
    </location>
</feature>
<feature type="chain" id="PRO_5047179074" evidence="1">
    <location>
        <begin position="30"/>
        <end position="163"/>
    </location>
</feature>
<evidence type="ECO:0000256" key="1">
    <source>
        <dbReference type="SAM" id="SignalP"/>
    </source>
</evidence>
<dbReference type="EMBL" id="JAVDRD010000005">
    <property type="protein sequence ID" value="MDR6511330.1"/>
    <property type="molecule type" value="Genomic_DNA"/>
</dbReference>